<dbReference type="Gene3D" id="2.60.40.1140">
    <property type="entry name" value="Collagen-binding surface protein Cna, B-type domain"/>
    <property type="match status" value="1"/>
</dbReference>
<organism evidence="3 4">
    <name type="scientific">Corynebacterium kutscheri</name>
    <dbReference type="NCBI Taxonomy" id="35755"/>
    <lineage>
        <taxon>Bacteria</taxon>
        <taxon>Bacillati</taxon>
        <taxon>Actinomycetota</taxon>
        <taxon>Actinomycetes</taxon>
        <taxon>Mycobacteriales</taxon>
        <taxon>Corynebacteriaceae</taxon>
        <taxon>Corynebacterium</taxon>
    </lineage>
</organism>
<protein>
    <recommendedName>
        <fullName evidence="2">DUF5979 domain-containing protein</fullName>
    </recommendedName>
</protein>
<dbReference type="HOGENOM" id="CLU_650052_0_0_11"/>
<proteinExistence type="predicted"/>
<keyword evidence="1" id="KW-0472">Membrane</keyword>
<feature type="transmembrane region" description="Helical" evidence="1">
    <location>
        <begin position="340"/>
        <end position="359"/>
    </location>
</feature>
<gene>
    <name evidence="3" type="ORF">UL82_09220</name>
</gene>
<keyword evidence="4" id="KW-1185">Reference proteome</keyword>
<keyword evidence="1" id="KW-0812">Transmembrane</keyword>
<dbReference type="EMBL" id="CP011312">
    <property type="protein sequence ID" value="AKE41984.1"/>
    <property type="molecule type" value="Genomic_DNA"/>
</dbReference>
<feature type="domain" description="DUF5979" evidence="2">
    <location>
        <begin position="80"/>
        <end position="190"/>
    </location>
</feature>
<dbReference type="AlphaFoldDB" id="A0A0F6TEC1"/>
<sequence length="368" mass="39835">MNQVGFSAAQKRVGKRLVVLTSAVSLSASLLTAVGTQQAAYAEETALISQGGVTEILEADDIAQYQANSADGVISTNESFTLKKVVVGAPRQDLEFRFDIECGADNQARKTQSVAIKNGEEKKVDNLPAGLACSLTERSDSAKVADYNRKLEWEITYQDAKTPSRKGDSSVVAEFRPDMITSITATSTYTKIGEKAPAPQPDKNNSGFRVKKVLAGDKEATVKLKDEKFKFDWTCAPKADASGKKLSGSVELKGNEVKEVMNIPEGSTCTIEEKNPKKLDGYTHTLDWEVRTLNAKGHIDVKSGPKIADEFVVGAADKTRAEITATNRYTKDNNKGSSGFGILGIILAIIAAGGLGYLFTMIKQYFRW</sequence>
<reference evidence="3 4" key="1">
    <citation type="journal article" date="2015" name="Genome Announc.">
        <title>Complete Genome Sequence of Corynebacterium kutscheri DSM 20755, a Corynebacterial Type Strain with Remarkably Low G+C Content of Chromosomal DNA.</title>
        <authorList>
            <person name="Ruckert C."/>
            <person name="Albersmeier A."/>
            <person name="Winkler A."/>
            <person name="Tauch A."/>
        </authorList>
    </citation>
    <scope>NUCLEOTIDE SEQUENCE [LARGE SCALE GENOMIC DNA]</scope>
    <source>
        <strain evidence="3 4">DSM 20755</strain>
    </source>
</reference>
<dbReference type="OrthoDB" id="4386102at2"/>
<name>A0A0F6TEC1_9CORY</name>
<evidence type="ECO:0000256" key="1">
    <source>
        <dbReference type="SAM" id="Phobius"/>
    </source>
</evidence>
<evidence type="ECO:0000313" key="4">
    <source>
        <dbReference type="Proteomes" id="UP000033457"/>
    </source>
</evidence>
<evidence type="ECO:0000313" key="3">
    <source>
        <dbReference type="EMBL" id="AKE41984.1"/>
    </source>
</evidence>
<dbReference type="Pfam" id="PF19407">
    <property type="entry name" value="DUF5979"/>
    <property type="match status" value="2"/>
</dbReference>
<accession>A0A0F6TEC1</accession>
<dbReference type="RefSeq" id="WP_046440527.1">
    <property type="nucleotide sequence ID" value="NZ_CP011312.1"/>
</dbReference>
<dbReference type="Proteomes" id="UP000033457">
    <property type="component" value="Chromosome"/>
</dbReference>
<feature type="domain" description="DUF5979" evidence="2">
    <location>
        <begin position="208"/>
        <end position="330"/>
    </location>
</feature>
<dbReference type="KEGG" id="cku:UL82_09220"/>
<evidence type="ECO:0000259" key="2">
    <source>
        <dbReference type="Pfam" id="PF19407"/>
    </source>
</evidence>
<dbReference type="InterPro" id="IPR046022">
    <property type="entry name" value="DUF5979"/>
</dbReference>
<keyword evidence="1" id="KW-1133">Transmembrane helix</keyword>